<dbReference type="GO" id="GO:0005524">
    <property type="term" value="F:ATP binding"/>
    <property type="evidence" value="ECO:0007669"/>
    <property type="project" value="UniProtKB-KW"/>
</dbReference>
<evidence type="ECO:0000313" key="4">
    <source>
        <dbReference type="EMBL" id="MWB99939.1"/>
    </source>
</evidence>
<dbReference type="RefSeq" id="WP_160426595.1">
    <property type="nucleotide sequence ID" value="NZ_WSTA01000089.1"/>
</dbReference>
<evidence type="ECO:0000256" key="2">
    <source>
        <dbReference type="ARBA" id="ARBA00022840"/>
    </source>
</evidence>
<dbReference type="Proteomes" id="UP000438182">
    <property type="component" value="Unassembled WGS sequence"/>
</dbReference>
<feature type="region of interest" description="Disordered" evidence="3">
    <location>
        <begin position="391"/>
        <end position="419"/>
    </location>
</feature>
<dbReference type="GO" id="GO:0005829">
    <property type="term" value="C:cytosol"/>
    <property type="evidence" value="ECO:0007669"/>
    <property type="project" value="TreeGrafter"/>
</dbReference>
<keyword evidence="1" id="KW-0547">Nucleotide-binding</keyword>
<keyword evidence="2" id="KW-0067">ATP-binding</keyword>
<dbReference type="GO" id="GO:0016887">
    <property type="term" value="F:ATP hydrolysis activity"/>
    <property type="evidence" value="ECO:0007669"/>
    <property type="project" value="TreeGrafter"/>
</dbReference>
<proteinExistence type="predicted"/>
<evidence type="ECO:0000313" key="5">
    <source>
        <dbReference type="Proteomes" id="UP000438182"/>
    </source>
</evidence>
<dbReference type="Gene3D" id="3.40.50.300">
    <property type="entry name" value="P-loop containing nucleotide triphosphate hydrolases"/>
    <property type="match status" value="1"/>
</dbReference>
<keyword evidence="5" id="KW-1185">Reference proteome</keyword>
<dbReference type="PANTHER" id="PTHR43384:SF6">
    <property type="entry name" value="SEPTUM SITE-DETERMINING PROTEIN MIND HOMOLOG, CHLOROPLASTIC"/>
    <property type="match status" value="1"/>
</dbReference>
<accession>A0A6I4P601</accession>
<reference evidence="4 5" key="1">
    <citation type="submission" date="2019-12" db="EMBL/GenBank/DDBJ databases">
        <authorList>
            <person name="Kim Y.S."/>
        </authorList>
    </citation>
    <scope>NUCLEOTIDE SEQUENCE [LARGE SCALE GENOMIC DNA]</scope>
    <source>
        <strain evidence="4 5">MMS17-SY077</strain>
    </source>
</reference>
<dbReference type="InterPro" id="IPR050625">
    <property type="entry name" value="ParA/MinD_ATPase"/>
</dbReference>
<dbReference type="InterPro" id="IPR027417">
    <property type="entry name" value="P-loop_NTPase"/>
</dbReference>
<dbReference type="EMBL" id="WSTA01000089">
    <property type="protein sequence ID" value="MWB99939.1"/>
    <property type="molecule type" value="Genomic_DNA"/>
</dbReference>
<evidence type="ECO:0000256" key="3">
    <source>
        <dbReference type="SAM" id="MobiDB-lite"/>
    </source>
</evidence>
<dbReference type="SUPFAM" id="SSF52540">
    <property type="entry name" value="P-loop containing nucleoside triphosphate hydrolases"/>
    <property type="match status" value="1"/>
</dbReference>
<organism evidence="4 5">
    <name type="scientific">Agromyces seonyuensis</name>
    <dbReference type="NCBI Taxonomy" id="2662446"/>
    <lineage>
        <taxon>Bacteria</taxon>
        <taxon>Bacillati</taxon>
        <taxon>Actinomycetota</taxon>
        <taxon>Actinomycetes</taxon>
        <taxon>Micrococcales</taxon>
        <taxon>Microbacteriaceae</taxon>
        <taxon>Agromyces</taxon>
    </lineage>
</organism>
<sequence>MPRVALALEPALERVLAADLLAHEHPVLGRFSSAVELAGALHVLRPELVLVSSLPGTLDAPLIEACDVRGIRIVALAGDPIQHAHARGLGLREIVDLVEGWPAVEAALAGIVVPGRAAPDRRPSLIAVWGPTGAPGRTSVAVNLAAELAHAGRATTLVDADSYGGAVAPALGLLDEAPGFAAACRLAEAGALDRGELERLAQHYAAPKVAFEVFTGFGGAHRWPELGEDRATTALEAIRDWSEVAVVDTGFSIEQDEALRADRFAPRRNAATFAALGAADRVVLVGSADPVGLARLIRAHAGLIELVDAERVDVLVNRVRASVLGIDPHGQVRQTLRRFAGIEPAALLPYDGGAADAALLTARPLLDAAPRSALRQGIRAYAAGILGAEEGVPKGRRRPRPGERVGARASTIGSRRTAG</sequence>
<dbReference type="AlphaFoldDB" id="A0A6I4P601"/>
<name>A0A6I4P601_9MICO</name>
<dbReference type="GO" id="GO:0051782">
    <property type="term" value="P:negative regulation of cell division"/>
    <property type="evidence" value="ECO:0007669"/>
    <property type="project" value="TreeGrafter"/>
</dbReference>
<gene>
    <name evidence="4" type="ORF">GB864_15440</name>
</gene>
<dbReference type="GO" id="GO:0009898">
    <property type="term" value="C:cytoplasmic side of plasma membrane"/>
    <property type="evidence" value="ECO:0007669"/>
    <property type="project" value="TreeGrafter"/>
</dbReference>
<evidence type="ECO:0000256" key="1">
    <source>
        <dbReference type="ARBA" id="ARBA00022741"/>
    </source>
</evidence>
<dbReference type="PANTHER" id="PTHR43384">
    <property type="entry name" value="SEPTUM SITE-DETERMINING PROTEIN MIND HOMOLOG, CHLOROPLASTIC-RELATED"/>
    <property type="match status" value="1"/>
</dbReference>
<protein>
    <submittedName>
        <fullName evidence="4">Regulator</fullName>
    </submittedName>
</protein>
<comment type="caution">
    <text evidence="4">The sequence shown here is derived from an EMBL/GenBank/DDBJ whole genome shotgun (WGS) entry which is preliminary data.</text>
</comment>